<keyword evidence="2" id="KW-0812">Transmembrane</keyword>
<keyword evidence="4" id="KW-1185">Reference proteome</keyword>
<name>A0AAQ3MWM9_VIGMU</name>
<evidence type="ECO:0000256" key="1">
    <source>
        <dbReference type="SAM" id="MobiDB-lite"/>
    </source>
</evidence>
<keyword evidence="2" id="KW-1133">Transmembrane helix</keyword>
<feature type="region of interest" description="Disordered" evidence="1">
    <location>
        <begin position="1"/>
        <end position="33"/>
    </location>
</feature>
<accession>A0AAQ3MWM9</accession>
<dbReference type="AlphaFoldDB" id="A0AAQ3MWM9"/>
<keyword evidence="2" id="KW-0472">Membrane</keyword>
<gene>
    <name evidence="3" type="ORF">V8G54_031340</name>
</gene>
<feature type="region of interest" description="Disordered" evidence="1">
    <location>
        <begin position="100"/>
        <end position="128"/>
    </location>
</feature>
<sequence length="269" mass="29551">MDHTIPREKDVEFDLESGGNTSEEDVGKDRYVSDKESKGALSWAGNGIPNIDGTYKGKTEIESFRNSAKSGDVVIIDEDSLEVFMDRTFVQQQWSNVHGNHHKQKIKPFHPKKPPKPPLPPTGPSLDAGDQKFVKDLAELALRKRARVKKMKAVRKMKANKSSSSSTYTNLSAMVITVFFFLVIILHGIRSVSSASVGVMDSPEAKFAADEGLISVRIPTNFNTNEGNVPASHSSIRNLSHWSSLLYSDLIGNVNKKESPAYGLCCASS</sequence>
<proteinExistence type="predicted"/>
<feature type="transmembrane region" description="Helical" evidence="2">
    <location>
        <begin position="167"/>
        <end position="189"/>
    </location>
</feature>
<protein>
    <recommendedName>
        <fullName evidence="5">Transmembrane protein</fullName>
    </recommendedName>
</protein>
<evidence type="ECO:0000256" key="2">
    <source>
        <dbReference type="SAM" id="Phobius"/>
    </source>
</evidence>
<dbReference type="PANTHER" id="PTHR34188:SF5">
    <property type="entry name" value="OS05G0131900 PROTEIN"/>
    <property type="match status" value="1"/>
</dbReference>
<evidence type="ECO:0000313" key="3">
    <source>
        <dbReference type="EMBL" id="WVY99189.1"/>
    </source>
</evidence>
<evidence type="ECO:0000313" key="4">
    <source>
        <dbReference type="Proteomes" id="UP001374535"/>
    </source>
</evidence>
<dbReference type="EMBL" id="CP144692">
    <property type="protein sequence ID" value="WVY99189.1"/>
    <property type="molecule type" value="Genomic_DNA"/>
</dbReference>
<feature type="compositionally biased region" description="Basic residues" evidence="1">
    <location>
        <begin position="100"/>
        <end position="115"/>
    </location>
</feature>
<dbReference type="PANTHER" id="PTHR34188">
    <property type="entry name" value="OS01G0299500 PROTEIN"/>
    <property type="match status" value="1"/>
</dbReference>
<dbReference type="Proteomes" id="UP001374535">
    <property type="component" value="Chromosome 9"/>
</dbReference>
<reference evidence="3 4" key="1">
    <citation type="journal article" date="2023" name="Life. Sci Alliance">
        <title>Evolutionary insights into 3D genome organization and epigenetic landscape of Vigna mungo.</title>
        <authorList>
            <person name="Junaid A."/>
            <person name="Singh B."/>
            <person name="Bhatia S."/>
        </authorList>
    </citation>
    <scope>NUCLEOTIDE SEQUENCE [LARGE SCALE GENOMIC DNA]</scope>
    <source>
        <strain evidence="3">Urdbean</strain>
    </source>
</reference>
<organism evidence="3 4">
    <name type="scientific">Vigna mungo</name>
    <name type="common">Black gram</name>
    <name type="synonym">Phaseolus mungo</name>
    <dbReference type="NCBI Taxonomy" id="3915"/>
    <lineage>
        <taxon>Eukaryota</taxon>
        <taxon>Viridiplantae</taxon>
        <taxon>Streptophyta</taxon>
        <taxon>Embryophyta</taxon>
        <taxon>Tracheophyta</taxon>
        <taxon>Spermatophyta</taxon>
        <taxon>Magnoliopsida</taxon>
        <taxon>eudicotyledons</taxon>
        <taxon>Gunneridae</taxon>
        <taxon>Pentapetalae</taxon>
        <taxon>rosids</taxon>
        <taxon>fabids</taxon>
        <taxon>Fabales</taxon>
        <taxon>Fabaceae</taxon>
        <taxon>Papilionoideae</taxon>
        <taxon>50 kb inversion clade</taxon>
        <taxon>NPAAA clade</taxon>
        <taxon>indigoferoid/millettioid clade</taxon>
        <taxon>Phaseoleae</taxon>
        <taxon>Vigna</taxon>
    </lineage>
</organism>
<feature type="compositionally biased region" description="Basic and acidic residues" evidence="1">
    <location>
        <begin position="1"/>
        <end position="12"/>
    </location>
</feature>
<evidence type="ECO:0008006" key="5">
    <source>
        <dbReference type="Google" id="ProtNLM"/>
    </source>
</evidence>